<name>G9ZJB5_9GAMM</name>
<dbReference type="RefSeq" id="WP_006986868.1">
    <property type="nucleotide sequence ID" value="NZ_JH417969.1"/>
</dbReference>
<dbReference type="Gene3D" id="1.20.5.780">
    <property type="entry name" value="Single helix bin"/>
    <property type="match status" value="1"/>
</dbReference>
<dbReference type="GO" id="GO:0006355">
    <property type="term" value="P:regulation of DNA-templated transcription"/>
    <property type="evidence" value="ECO:0007669"/>
    <property type="project" value="InterPro"/>
</dbReference>
<dbReference type="EMBL" id="AGCM01000184">
    <property type="protein sequence ID" value="EHM50256.1"/>
    <property type="molecule type" value="Genomic_DNA"/>
</dbReference>
<dbReference type="InterPro" id="IPR014795">
    <property type="entry name" value="TacA_1-like"/>
</dbReference>
<dbReference type="HOGENOM" id="CLU_1923786_0_0_6"/>
<dbReference type="InterPro" id="IPR010985">
    <property type="entry name" value="Ribbon_hlx_hlx"/>
</dbReference>
<keyword evidence="1" id="KW-1277">Toxin-antitoxin system</keyword>
<evidence type="ECO:0000256" key="1">
    <source>
        <dbReference type="ARBA" id="ARBA00022649"/>
    </source>
</evidence>
<organism evidence="3 4">
    <name type="scientific">Cardiobacterium valvarum F0432</name>
    <dbReference type="NCBI Taxonomy" id="797473"/>
    <lineage>
        <taxon>Bacteria</taxon>
        <taxon>Pseudomonadati</taxon>
        <taxon>Pseudomonadota</taxon>
        <taxon>Gammaproteobacteria</taxon>
        <taxon>Cardiobacteriales</taxon>
        <taxon>Cardiobacteriaceae</taxon>
        <taxon>Cardiobacterium</taxon>
    </lineage>
</organism>
<gene>
    <name evidence="3" type="ORF">HMPREF9080_02884</name>
</gene>
<comment type="similarity">
    <text evidence="2">Belongs to the TacA antitoxin family.</text>
</comment>
<dbReference type="STRING" id="797473.HMPREF9080_02884"/>
<sequence>MEINKKFVNGVGLTFASEAEMKALDEYVYARIDAALQTPLLTHEEVRVEVDTMIAGLVKEARRSLSGIGGCFAISALRDAAQLSIKQAEVMCLSRDDQECFARELIDPPSASSALLRAFARHEELLCSDTQ</sequence>
<reference evidence="3 4" key="1">
    <citation type="submission" date="2011-08" db="EMBL/GenBank/DDBJ databases">
        <authorList>
            <person name="Weinstock G."/>
            <person name="Sodergren E."/>
            <person name="Clifton S."/>
            <person name="Fulton L."/>
            <person name="Fulton B."/>
            <person name="Courtney L."/>
            <person name="Fronick C."/>
            <person name="Harrison M."/>
            <person name="Strong C."/>
            <person name="Farmer C."/>
            <person name="Delahaunty K."/>
            <person name="Markovic C."/>
            <person name="Hall O."/>
            <person name="Minx P."/>
            <person name="Tomlinson C."/>
            <person name="Mitreva M."/>
            <person name="Hou S."/>
            <person name="Chen J."/>
            <person name="Wollam A."/>
            <person name="Pepin K.H."/>
            <person name="Johnson M."/>
            <person name="Bhonagiri V."/>
            <person name="Zhang X."/>
            <person name="Suruliraj S."/>
            <person name="Warren W."/>
            <person name="Chinwalla A."/>
            <person name="Mardis E.R."/>
            <person name="Wilson R.K."/>
        </authorList>
    </citation>
    <scope>NUCLEOTIDE SEQUENCE [LARGE SCALE GENOMIC DNA]</scope>
    <source>
        <strain evidence="3 4">F0432</strain>
    </source>
</reference>
<protein>
    <submittedName>
        <fullName evidence="3">Toxin-antitoxin system, antitoxin component, ribbon-helix-helix domain protein</fullName>
    </submittedName>
</protein>
<accession>G9ZJB5</accession>
<evidence type="ECO:0000313" key="3">
    <source>
        <dbReference type="EMBL" id="EHM50256.1"/>
    </source>
</evidence>
<comment type="caution">
    <text evidence="3">The sequence shown here is derived from an EMBL/GenBank/DDBJ whole genome shotgun (WGS) entry which is preliminary data.</text>
</comment>
<proteinExistence type="inferred from homology"/>
<dbReference type="AlphaFoldDB" id="G9ZJB5"/>
<dbReference type="Pfam" id="PF08681">
    <property type="entry name" value="TacA1"/>
    <property type="match status" value="1"/>
</dbReference>
<dbReference type="SUPFAM" id="SSF47598">
    <property type="entry name" value="Ribbon-helix-helix"/>
    <property type="match status" value="1"/>
</dbReference>
<evidence type="ECO:0000313" key="4">
    <source>
        <dbReference type="Proteomes" id="UP000004750"/>
    </source>
</evidence>
<dbReference type="Proteomes" id="UP000004750">
    <property type="component" value="Unassembled WGS sequence"/>
</dbReference>
<evidence type="ECO:0000256" key="2">
    <source>
        <dbReference type="ARBA" id="ARBA00049988"/>
    </source>
</evidence>